<name>A0A285PIH4_9HYPH</name>
<evidence type="ECO:0000313" key="1">
    <source>
        <dbReference type="EMBL" id="SNZ21228.1"/>
    </source>
</evidence>
<sequence>MCVVRVNPMIDLRKIGEECVWPSHFKPVGYDDLHVEDFASWWGRNGEKLKHLPEALAEQWIFRHWHDSVASFIPIEDLQCREENWPAIDFVSKVGTVRGNEPLDPKHDFDVFSGRKTGEKLLTAKAMDSGRWDYPVVVLETPEGFIDCIGVHIQAKYFLVEGHKRRRYLNALLERGASIADQSVFVLCSPSLL</sequence>
<proteinExistence type="predicted"/>
<evidence type="ECO:0000313" key="2">
    <source>
        <dbReference type="Proteomes" id="UP000219439"/>
    </source>
</evidence>
<reference evidence="1 2" key="1">
    <citation type="submission" date="2017-09" db="EMBL/GenBank/DDBJ databases">
        <authorList>
            <person name="Ehlers B."/>
            <person name="Leendertz F.H."/>
        </authorList>
    </citation>
    <scope>NUCLEOTIDE SEQUENCE [LARGE SCALE GENOMIC DNA]</scope>
    <source>
        <strain evidence="1 2">DSM 18289</strain>
    </source>
</reference>
<accession>A0A285PIH4</accession>
<gene>
    <name evidence="1" type="ORF">SAMN06265368_4345</name>
</gene>
<protein>
    <submittedName>
        <fullName evidence="1">Uncharacterized protein</fullName>
    </submittedName>
</protein>
<organism evidence="1 2">
    <name type="scientific">Cohaesibacter gelatinilyticus</name>
    <dbReference type="NCBI Taxonomy" id="372072"/>
    <lineage>
        <taxon>Bacteria</taxon>
        <taxon>Pseudomonadati</taxon>
        <taxon>Pseudomonadota</taxon>
        <taxon>Alphaproteobacteria</taxon>
        <taxon>Hyphomicrobiales</taxon>
        <taxon>Cohaesibacteraceae</taxon>
    </lineage>
</organism>
<dbReference type="Proteomes" id="UP000219439">
    <property type="component" value="Unassembled WGS sequence"/>
</dbReference>
<dbReference type="EMBL" id="OBEL01000007">
    <property type="protein sequence ID" value="SNZ21228.1"/>
    <property type="molecule type" value="Genomic_DNA"/>
</dbReference>
<dbReference type="AlphaFoldDB" id="A0A285PIH4"/>
<keyword evidence="2" id="KW-1185">Reference proteome</keyword>